<dbReference type="PANTHER" id="PTHR11245:SF6">
    <property type="entry name" value="DUF19 DOMAIN-CONTAINING PROTEIN"/>
    <property type="match status" value="1"/>
</dbReference>
<name>A0AAD4NFX3_9BILA</name>
<evidence type="ECO:0000313" key="6">
    <source>
        <dbReference type="EMBL" id="KAI1728648.1"/>
    </source>
</evidence>
<feature type="chain" id="PRO_5042238300" evidence="5">
    <location>
        <begin position="18"/>
        <end position="178"/>
    </location>
</feature>
<evidence type="ECO:0000256" key="3">
    <source>
        <dbReference type="ARBA" id="ARBA00022702"/>
    </source>
</evidence>
<protein>
    <submittedName>
        <fullName evidence="6">Stanniocalcin family domain-containing protein</fullName>
    </submittedName>
</protein>
<dbReference type="GO" id="GO:0006874">
    <property type="term" value="P:intracellular calcium ion homeostasis"/>
    <property type="evidence" value="ECO:0007669"/>
    <property type="project" value="TreeGrafter"/>
</dbReference>
<keyword evidence="5" id="KW-0732">Signal</keyword>
<organism evidence="6 7">
    <name type="scientific">Ditylenchus destructor</name>
    <dbReference type="NCBI Taxonomy" id="166010"/>
    <lineage>
        <taxon>Eukaryota</taxon>
        <taxon>Metazoa</taxon>
        <taxon>Ecdysozoa</taxon>
        <taxon>Nematoda</taxon>
        <taxon>Chromadorea</taxon>
        <taxon>Rhabditida</taxon>
        <taxon>Tylenchina</taxon>
        <taxon>Tylenchomorpha</taxon>
        <taxon>Sphaerularioidea</taxon>
        <taxon>Anguinidae</taxon>
        <taxon>Anguininae</taxon>
        <taxon>Ditylenchus</taxon>
    </lineage>
</organism>
<reference evidence="6" key="1">
    <citation type="submission" date="2022-01" db="EMBL/GenBank/DDBJ databases">
        <title>Genome Sequence Resource for Two Populations of Ditylenchus destructor, the Migratory Endoparasitic Phytonematode.</title>
        <authorList>
            <person name="Zhang H."/>
            <person name="Lin R."/>
            <person name="Xie B."/>
        </authorList>
    </citation>
    <scope>NUCLEOTIDE SEQUENCE</scope>
    <source>
        <strain evidence="6">BazhouSP</strain>
    </source>
</reference>
<dbReference type="Proteomes" id="UP001201812">
    <property type="component" value="Unassembled WGS sequence"/>
</dbReference>
<dbReference type="PANTHER" id="PTHR11245">
    <property type="entry name" value="STANNIOCALCIN"/>
    <property type="match status" value="1"/>
</dbReference>
<evidence type="ECO:0000256" key="5">
    <source>
        <dbReference type="SAM" id="SignalP"/>
    </source>
</evidence>
<dbReference type="Pfam" id="PF03298">
    <property type="entry name" value="Stanniocalcin"/>
    <property type="match status" value="1"/>
</dbReference>
<keyword evidence="7" id="KW-1185">Reference proteome</keyword>
<keyword evidence="4" id="KW-1015">Disulfide bond</keyword>
<feature type="signal peptide" evidence="5">
    <location>
        <begin position="1"/>
        <end position="17"/>
    </location>
</feature>
<comment type="similarity">
    <text evidence="1">Belongs to the stanniocalcin family.</text>
</comment>
<proteinExistence type="inferred from homology"/>
<evidence type="ECO:0000256" key="4">
    <source>
        <dbReference type="ARBA" id="ARBA00023157"/>
    </source>
</evidence>
<evidence type="ECO:0000256" key="1">
    <source>
        <dbReference type="ARBA" id="ARBA00008693"/>
    </source>
</evidence>
<sequence>MSIYIKIIIVLFGCGIAYLLKESPLADISVSKEGDYNEDCVSEGCFAYKCFEKTAHCGPNGYLLAYGTKYCQRFHEPDVYDRFDEDGKAFINSTASCLINKMEQYIQKHSEKLIDCNDLTAEAFRSHVDCYLQCDFCHVCKTNKAALFHAYDLTDFFDKLALEQVWSIISKCGIFNCF</sequence>
<dbReference type="GO" id="GO:0005615">
    <property type="term" value="C:extracellular space"/>
    <property type="evidence" value="ECO:0007669"/>
    <property type="project" value="TreeGrafter"/>
</dbReference>
<accession>A0AAD4NFX3</accession>
<keyword evidence="3" id="KW-0372">Hormone</keyword>
<evidence type="ECO:0000256" key="2">
    <source>
        <dbReference type="ARBA" id="ARBA00011748"/>
    </source>
</evidence>
<gene>
    <name evidence="6" type="ORF">DdX_00845</name>
</gene>
<dbReference type="EMBL" id="JAKKPZ010000001">
    <property type="protein sequence ID" value="KAI1728648.1"/>
    <property type="molecule type" value="Genomic_DNA"/>
</dbReference>
<dbReference type="GO" id="GO:0005179">
    <property type="term" value="F:hormone activity"/>
    <property type="evidence" value="ECO:0007669"/>
    <property type="project" value="UniProtKB-KW"/>
</dbReference>
<evidence type="ECO:0000313" key="7">
    <source>
        <dbReference type="Proteomes" id="UP001201812"/>
    </source>
</evidence>
<dbReference type="AlphaFoldDB" id="A0AAD4NFX3"/>
<comment type="subunit">
    <text evidence="2">Homodimer; disulfide-linked.</text>
</comment>
<comment type="caution">
    <text evidence="6">The sequence shown here is derived from an EMBL/GenBank/DDBJ whole genome shotgun (WGS) entry which is preliminary data.</text>
</comment>
<dbReference type="InterPro" id="IPR004978">
    <property type="entry name" value="Stanniocalcin"/>
</dbReference>